<sequence length="270" mass="31118">MIRRLIAPTLILILLCNRISIAQPQKLKGIWISSQLEMIEILHTGKDSVNYMCSRELKENFFHLFIHGDTLSYQSRYTASSTKNQVEYVDRYDLKIITSNDSILIVEPISDFSKAFFWDKPSITLRKKEYLTDRTISFEKLVYHSFFGGSAPHISLQVDSARNLYVHFRNEYGDKTMRKGTYSAVLDDDTYNKLIYQLRNAQLQALRFGNFKGADSAITTLIVYFNGKRKHLKSIAPPRVSRDLLNFIGQQLAGYPGLKPTTGTQELEWP</sequence>
<organism evidence="1 2">
    <name type="scientific">Dyadobacter fermentans</name>
    <dbReference type="NCBI Taxonomy" id="94254"/>
    <lineage>
        <taxon>Bacteria</taxon>
        <taxon>Pseudomonadati</taxon>
        <taxon>Bacteroidota</taxon>
        <taxon>Cytophagia</taxon>
        <taxon>Cytophagales</taxon>
        <taxon>Spirosomataceae</taxon>
        <taxon>Dyadobacter</taxon>
    </lineage>
</organism>
<dbReference type="EMBL" id="JAVDTI010000002">
    <property type="protein sequence ID" value="MDR6804997.1"/>
    <property type="molecule type" value="Genomic_DNA"/>
</dbReference>
<proteinExistence type="predicted"/>
<gene>
    <name evidence="1" type="ORF">J2W84_002043</name>
</gene>
<keyword evidence="2" id="KW-1185">Reference proteome</keyword>
<reference evidence="1 2" key="1">
    <citation type="submission" date="2023-07" db="EMBL/GenBank/DDBJ databases">
        <title>Sorghum-associated microbial communities from plants grown in Nebraska, USA.</title>
        <authorList>
            <person name="Schachtman D."/>
        </authorList>
    </citation>
    <scope>NUCLEOTIDE SEQUENCE [LARGE SCALE GENOMIC DNA]</scope>
    <source>
        <strain evidence="1 2">BE57</strain>
    </source>
</reference>
<evidence type="ECO:0000313" key="1">
    <source>
        <dbReference type="EMBL" id="MDR6804997.1"/>
    </source>
</evidence>
<dbReference type="Proteomes" id="UP001264980">
    <property type="component" value="Unassembled WGS sequence"/>
</dbReference>
<name>A0ABU1QV36_9BACT</name>
<accession>A0ABU1QV36</accession>
<protein>
    <submittedName>
        <fullName evidence="1">Uncharacterized protein</fullName>
    </submittedName>
</protein>
<comment type="caution">
    <text evidence="1">The sequence shown here is derived from an EMBL/GenBank/DDBJ whole genome shotgun (WGS) entry which is preliminary data.</text>
</comment>
<dbReference type="RefSeq" id="WP_309982364.1">
    <property type="nucleotide sequence ID" value="NZ_JAVDTI010000002.1"/>
</dbReference>
<evidence type="ECO:0000313" key="2">
    <source>
        <dbReference type="Proteomes" id="UP001264980"/>
    </source>
</evidence>